<comment type="caution">
    <text evidence="4">The sequence shown here is derived from an EMBL/GenBank/DDBJ whole genome shotgun (WGS) entry which is preliminary data.</text>
</comment>
<proteinExistence type="predicted"/>
<evidence type="ECO:0000313" key="5">
    <source>
        <dbReference type="Proteomes" id="UP000050509"/>
    </source>
</evidence>
<dbReference type="InterPro" id="IPR036052">
    <property type="entry name" value="TrpB-like_PALP_sf"/>
</dbReference>
<accession>A0A0P9F7H4</accession>
<gene>
    <name evidence="4" type="ORF">SE17_39350</name>
</gene>
<dbReference type="InterPro" id="IPR001926">
    <property type="entry name" value="TrpB-like_PALP"/>
</dbReference>
<evidence type="ECO:0000313" key="4">
    <source>
        <dbReference type="EMBL" id="KPV48200.1"/>
    </source>
</evidence>
<protein>
    <submittedName>
        <fullName evidence="4">Pyridoxal-5'-phosphate-dependent protein subunit beta</fullName>
    </submittedName>
</protein>
<dbReference type="PATRIC" id="fig|186479.3.peg.5895"/>
<dbReference type="GO" id="GO:1901605">
    <property type="term" value="P:alpha-amino acid metabolic process"/>
    <property type="evidence" value="ECO:0007669"/>
    <property type="project" value="UniProtKB-ARBA"/>
</dbReference>
<reference evidence="4 5" key="1">
    <citation type="submission" date="2015-09" db="EMBL/GenBank/DDBJ databases">
        <title>Draft genome sequence of Kouleothrix aurantiaca JCM 19913.</title>
        <authorList>
            <person name="Hemp J."/>
        </authorList>
    </citation>
    <scope>NUCLEOTIDE SEQUENCE [LARGE SCALE GENOMIC DNA]</scope>
    <source>
        <strain evidence="4 5">COM-B</strain>
    </source>
</reference>
<comment type="cofactor">
    <cofactor evidence="1">
        <name>pyridoxal 5'-phosphate</name>
        <dbReference type="ChEBI" id="CHEBI:597326"/>
    </cofactor>
</comment>
<evidence type="ECO:0000259" key="3">
    <source>
        <dbReference type="Pfam" id="PF00291"/>
    </source>
</evidence>
<name>A0A0P9F7H4_9CHLR</name>
<dbReference type="Proteomes" id="UP000050509">
    <property type="component" value="Unassembled WGS sequence"/>
</dbReference>
<dbReference type="SUPFAM" id="SSF53686">
    <property type="entry name" value="Tryptophan synthase beta subunit-like PLP-dependent enzymes"/>
    <property type="match status" value="1"/>
</dbReference>
<dbReference type="Pfam" id="PF00291">
    <property type="entry name" value="PALP"/>
    <property type="match status" value="1"/>
</dbReference>
<evidence type="ECO:0000256" key="1">
    <source>
        <dbReference type="ARBA" id="ARBA00001933"/>
    </source>
</evidence>
<evidence type="ECO:0000256" key="2">
    <source>
        <dbReference type="ARBA" id="ARBA00022898"/>
    </source>
</evidence>
<dbReference type="Gene3D" id="3.40.50.1100">
    <property type="match status" value="1"/>
</dbReference>
<dbReference type="AlphaFoldDB" id="A0A0P9F7H4"/>
<keyword evidence="2" id="KW-0663">Pyridoxal phosphate</keyword>
<dbReference type="PANTHER" id="PTHR42937:SF1">
    <property type="entry name" value="DIAMINOPROPIONATE AMMONIA-LYASE"/>
    <property type="match status" value="1"/>
</dbReference>
<feature type="non-terminal residue" evidence="4">
    <location>
        <position position="1"/>
    </location>
</feature>
<dbReference type="EMBL" id="LJCR01002850">
    <property type="protein sequence ID" value="KPV48200.1"/>
    <property type="molecule type" value="Genomic_DNA"/>
</dbReference>
<feature type="domain" description="Tryptophan synthase beta chain-like PALP" evidence="3">
    <location>
        <begin position="3"/>
        <end position="103"/>
    </location>
</feature>
<sequence>GGPRLLDVEPTRAACVLSSLQAGQLVSIPEPQDSIMAGLNCGTPSLVAWPDVSAGLDALLATDDAWAREAMRALAGDGIVAGETGAAGAAGLLDMRESGELGALSDALGLGAHSRVLLICTEGATDPEAYRRIVAGG</sequence>
<organism evidence="4 5">
    <name type="scientific">Kouleothrix aurantiaca</name>
    <dbReference type="NCBI Taxonomy" id="186479"/>
    <lineage>
        <taxon>Bacteria</taxon>
        <taxon>Bacillati</taxon>
        <taxon>Chloroflexota</taxon>
        <taxon>Chloroflexia</taxon>
        <taxon>Chloroflexales</taxon>
        <taxon>Roseiflexineae</taxon>
        <taxon>Roseiflexaceae</taxon>
        <taxon>Kouleothrix</taxon>
    </lineage>
</organism>
<keyword evidence="5" id="KW-1185">Reference proteome</keyword>
<dbReference type="PANTHER" id="PTHR42937">
    <property type="match status" value="1"/>
</dbReference>